<organism evidence="2 3">
    <name type="scientific">Peiella sedimenti</name>
    <dbReference type="NCBI Taxonomy" id="3061083"/>
    <lineage>
        <taxon>Bacteria</taxon>
        <taxon>Pseudomonadati</taxon>
        <taxon>Pseudomonadota</taxon>
        <taxon>Alphaproteobacteria</taxon>
        <taxon>Caulobacterales</taxon>
        <taxon>Caulobacteraceae</taxon>
        <taxon>Peiella</taxon>
    </lineage>
</organism>
<evidence type="ECO:0000313" key="2">
    <source>
        <dbReference type="EMBL" id="MDO1558757.1"/>
    </source>
</evidence>
<dbReference type="RefSeq" id="WP_302109152.1">
    <property type="nucleotide sequence ID" value="NZ_JAUKTR010000001.1"/>
</dbReference>
<accession>A0ABT8SN92</accession>
<evidence type="ECO:0000256" key="1">
    <source>
        <dbReference type="SAM" id="MobiDB-lite"/>
    </source>
</evidence>
<dbReference type="EMBL" id="JAUKTR010000001">
    <property type="protein sequence ID" value="MDO1558757.1"/>
    <property type="molecule type" value="Genomic_DNA"/>
</dbReference>
<name>A0ABT8SN92_9CAUL</name>
<proteinExistence type="predicted"/>
<evidence type="ECO:0000313" key="3">
    <source>
        <dbReference type="Proteomes" id="UP001169063"/>
    </source>
</evidence>
<protein>
    <submittedName>
        <fullName evidence="2">Uncharacterized protein</fullName>
    </submittedName>
</protein>
<dbReference type="Proteomes" id="UP001169063">
    <property type="component" value="Unassembled WGS sequence"/>
</dbReference>
<feature type="region of interest" description="Disordered" evidence="1">
    <location>
        <begin position="1"/>
        <end position="52"/>
    </location>
</feature>
<comment type="caution">
    <text evidence="2">The sequence shown here is derived from an EMBL/GenBank/DDBJ whole genome shotgun (WGS) entry which is preliminary data.</text>
</comment>
<sequence>MTYIEPTPPGGPSPEIEPGAVPMPEIEPGQAPVDIPPPDPGVANPGDSRPHD</sequence>
<feature type="compositionally biased region" description="Pro residues" evidence="1">
    <location>
        <begin position="1"/>
        <end position="12"/>
    </location>
</feature>
<gene>
    <name evidence="2" type="ORF">Q0812_04875</name>
</gene>
<keyword evidence="3" id="KW-1185">Reference proteome</keyword>
<reference evidence="2" key="1">
    <citation type="submission" date="2023-07" db="EMBL/GenBank/DDBJ databases">
        <title>Brevundimonas soil sp. nov., isolated from the soil of chemical plant.</title>
        <authorList>
            <person name="Wu N."/>
        </authorList>
    </citation>
    <scope>NUCLEOTIDE SEQUENCE</scope>
    <source>
        <strain evidence="2">XZ-24</strain>
    </source>
</reference>